<proteinExistence type="predicted"/>
<dbReference type="RefSeq" id="WP_224414324.1">
    <property type="nucleotide sequence ID" value="NZ_JAGXFC010000001.1"/>
</dbReference>
<dbReference type="EMBL" id="JAGXFD010000002">
    <property type="protein sequence ID" value="MBZ9569190.1"/>
    <property type="molecule type" value="Genomic_DNA"/>
</dbReference>
<organism evidence="2 3">
    <name type="scientific">Modicisalibacter tunisiensis</name>
    <dbReference type="NCBI Taxonomy" id="390637"/>
    <lineage>
        <taxon>Bacteria</taxon>
        <taxon>Pseudomonadati</taxon>
        <taxon>Pseudomonadota</taxon>
        <taxon>Gammaproteobacteria</taxon>
        <taxon>Oceanospirillales</taxon>
        <taxon>Halomonadaceae</taxon>
        <taxon>Modicisalibacter</taxon>
    </lineage>
</organism>
<dbReference type="Proteomes" id="UP001319883">
    <property type="component" value="Unassembled WGS sequence"/>
</dbReference>
<evidence type="ECO:0000313" key="2">
    <source>
        <dbReference type="EMBL" id="MBZ9569190.1"/>
    </source>
</evidence>
<comment type="caution">
    <text evidence="2">The sequence shown here is derived from an EMBL/GenBank/DDBJ whole genome shotgun (WGS) entry which is preliminary data.</text>
</comment>
<evidence type="ECO:0000256" key="1">
    <source>
        <dbReference type="SAM" id="Phobius"/>
    </source>
</evidence>
<keyword evidence="3" id="KW-1185">Reference proteome</keyword>
<name>A0ABS7X3K2_9GAMM</name>
<protein>
    <recommendedName>
        <fullName evidence="4">DUF4760 domain-containing protein</fullName>
    </recommendedName>
</protein>
<feature type="transmembrane region" description="Helical" evidence="1">
    <location>
        <begin position="38"/>
        <end position="58"/>
    </location>
</feature>
<evidence type="ECO:0000313" key="3">
    <source>
        <dbReference type="Proteomes" id="UP001319883"/>
    </source>
</evidence>
<gene>
    <name evidence="2" type="ORF">KGQ91_16100</name>
</gene>
<accession>A0ABS7X3K2</accession>
<reference evidence="2 3" key="1">
    <citation type="submission" date="2021-05" db="EMBL/GenBank/DDBJ databases">
        <title>Petroleum and Energy Research Collection (APPE): ex situ preservation of microbial diversity associated with the oil industry and exploitation of its biotechnological potential.</title>
        <authorList>
            <person name="Paixao C.T.M."/>
            <person name="Gomes M.B."/>
            <person name="Oliveira V.M."/>
        </authorList>
    </citation>
    <scope>NUCLEOTIDE SEQUENCE [LARGE SCALE GENOMIC DNA]</scope>
    <source>
        <strain evidence="2 3">LIT2</strain>
    </source>
</reference>
<keyword evidence="1" id="KW-0472">Membrane</keyword>
<keyword evidence="1" id="KW-0812">Transmembrane</keyword>
<evidence type="ECO:0008006" key="4">
    <source>
        <dbReference type="Google" id="ProtNLM"/>
    </source>
</evidence>
<sequence>MIAVVVIIVLATLALGGLGVMASAPSWPLPADTLAAYGGYALALVAAMGVLILLVMLAHQQRLQQRALTRSLELQQAQQRGLETTQLMERFVHQAELLLERESLDPNKRSVLRCLSIDALRGNTGRGDPNYHRLARLFEWLAQEAEAAGQDPVRQRLMEPVLRQYAEIADQLCHVGEADPTRLEPFLRFQPQARPEAERTEA</sequence>
<keyword evidence="1" id="KW-1133">Transmembrane helix</keyword>